<dbReference type="AlphaFoldDB" id="A0A815EHI7"/>
<protein>
    <submittedName>
        <fullName evidence="2">Uncharacterized protein</fullName>
    </submittedName>
</protein>
<evidence type="ECO:0000313" key="2">
    <source>
        <dbReference type="EMBL" id="CAF1315176.1"/>
    </source>
</evidence>
<evidence type="ECO:0000313" key="3">
    <source>
        <dbReference type="EMBL" id="CAF4119699.1"/>
    </source>
</evidence>
<sequence length="84" mass="9668">MVLSTLILMIICILPLYKTDSVNLYKQQIGKQDTLQSDLLFNCSGFKTDDDILQSFPFKVELNPIIRSSEITYGLLDENNNIYF</sequence>
<reference evidence="2" key="1">
    <citation type="submission" date="2021-02" db="EMBL/GenBank/DDBJ databases">
        <authorList>
            <person name="Nowell W R."/>
        </authorList>
    </citation>
    <scope>NUCLEOTIDE SEQUENCE</scope>
</reference>
<comment type="caution">
    <text evidence="2">The sequence shown here is derived from an EMBL/GenBank/DDBJ whole genome shotgun (WGS) entry which is preliminary data.</text>
</comment>
<gene>
    <name evidence="3" type="ORF">OKA104_LOCUS36659</name>
    <name evidence="2" type="ORF">VCS650_LOCUS31821</name>
</gene>
<evidence type="ECO:0000313" key="4">
    <source>
        <dbReference type="Proteomes" id="UP000663891"/>
    </source>
</evidence>
<name>A0A815EHI7_9BILA</name>
<organism evidence="2 4">
    <name type="scientific">Adineta steineri</name>
    <dbReference type="NCBI Taxonomy" id="433720"/>
    <lineage>
        <taxon>Eukaryota</taxon>
        <taxon>Metazoa</taxon>
        <taxon>Spiralia</taxon>
        <taxon>Gnathifera</taxon>
        <taxon>Rotifera</taxon>
        <taxon>Eurotatoria</taxon>
        <taxon>Bdelloidea</taxon>
        <taxon>Adinetida</taxon>
        <taxon>Adinetidae</taxon>
        <taxon>Adineta</taxon>
    </lineage>
</organism>
<evidence type="ECO:0000256" key="1">
    <source>
        <dbReference type="SAM" id="SignalP"/>
    </source>
</evidence>
<feature type="chain" id="PRO_5035605181" evidence="1">
    <location>
        <begin position="22"/>
        <end position="84"/>
    </location>
</feature>
<dbReference type="Proteomes" id="UP000663891">
    <property type="component" value="Unassembled WGS sequence"/>
</dbReference>
<dbReference type="EMBL" id="CAJNON010000556">
    <property type="protein sequence ID" value="CAF1315176.1"/>
    <property type="molecule type" value="Genomic_DNA"/>
</dbReference>
<dbReference type="Proteomes" id="UP000663881">
    <property type="component" value="Unassembled WGS sequence"/>
</dbReference>
<feature type="signal peptide" evidence="1">
    <location>
        <begin position="1"/>
        <end position="21"/>
    </location>
</feature>
<keyword evidence="1" id="KW-0732">Signal</keyword>
<dbReference type="EMBL" id="CAJOAY010005785">
    <property type="protein sequence ID" value="CAF4119699.1"/>
    <property type="molecule type" value="Genomic_DNA"/>
</dbReference>
<proteinExistence type="predicted"/>
<accession>A0A815EHI7</accession>